<reference evidence="13 14" key="1">
    <citation type="journal article" date="2012" name="Genome Biol.">
        <title>Genome and low-iron response of an oceanic diatom adapted to chronic iron limitation.</title>
        <authorList>
            <person name="Lommer M."/>
            <person name="Specht M."/>
            <person name="Roy A.S."/>
            <person name="Kraemer L."/>
            <person name="Andreson R."/>
            <person name="Gutowska M.A."/>
            <person name="Wolf J."/>
            <person name="Bergner S.V."/>
            <person name="Schilhabel M.B."/>
            <person name="Klostermeier U.C."/>
            <person name="Beiko R.G."/>
            <person name="Rosenstiel P."/>
            <person name="Hippler M."/>
            <person name="Laroche J."/>
        </authorList>
    </citation>
    <scope>NUCLEOTIDE SEQUENCE [LARGE SCALE GENOMIC DNA]</scope>
    <source>
        <strain evidence="13 14">CCMP1005</strain>
    </source>
</reference>
<evidence type="ECO:0000313" key="14">
    <source>
        <dbReference type="Proteomes" id="UP000266841"/>
    </source>
</evidence>
<organism evidence="13 14">
    <name type="scientific">Thalassiosira oceanica</name>
    <name type="common">Marine diatom</name>
    <dbReference type="NCBI Taxonomy" id="159749"/>
    <lineage>
        <taxon>Eukaryota</taxon>
        <taxon>Sar</taxon>
        <taxon>Stramenopiles</taxon>
        <taxon>Ochrophyta</taxon>
        <taxon>Bacillariophyta</taxon>
        <taxon>Coscinodiscophyceae</taxon>
        <taxon>Thalassiosirophycidae</taxon>
        <taxon>Thalassiosirales</taxon>
        <taxon>Thalassiosiraceae</taxon>
        <taxon>Thalassiosira</taxon>
    </lineage>
</organism>
<evidence type="ECO:0000256" key="2">
    <source>
        <dbReference type="ARBA" id="ARBA00022448"/>
    </source>
</evidence>
<dbReference type="InterPro" id="IPR005606">
    <property type="entry name" value="Sec20"/>
</dbReference>
<evidence type="ECO:0000256" key="8">
    <source>
        <dbReference type="ARBA" id="ARBA00023136"/>
    </source>
</evidence>
<evidence type="ECO:0000256" key="7">
    <source>
        <dbReference type="ARBA" id="ARBA00023054"/>
    </source>
</evidence>
<dbReference type="GO" id="GO:0005789">
    <property type="term" value="C:endoplasmic reticulum membrane"/>
    <property type="evidence" value="ECO:0007669"/>
    <property type="project" value="UniProtKB-SubCell"/>
</dbReference>
<sequence length="122" mass="13680">MNGQGQRRRRRPKASPDSSATSATHQAQSVTTSLRRTKDMLSQELDRVANLNTTIVDDGALLSETKDEHEGMGGTMKGAKSTMHKLGRQDIRDAFVLRMAIVFYWACVAYVLWTRIKVPFLP</sequence>
<evidence type="ECO:0000256" key="6">
    <source>
        <dbReference type="ARBA" id="ARBA00022989"/>
    </source>
</evidence>
<evidence type="ECO:0000256" key="5">
    <source>
        <dbReference type="ARBA" id="ARBA00022892"/>
    </source>
</evidence>
<keyword evidence="7" id="KW-0175">Coiled coil</keyword>
<dbReference type="GO" id="GO:0006890">
    <property type="term" value="P:retrograde vesicle-mediated transport, Golgi to endoplasmic reticulum"/>
    <property type="evidence" value="ECO:0007669"/>
    <property type="project" value="InterPro"/>
</dbReference>
<dbReference type="Proteomes" id="UP000266841">
    <property type="component" value="Unassembled WGS sequence"/>
</dbReference>
<comment type="similarity">
    <text evidence="9">Belongs to the SEC20 family.</text>
</comment>
<evidence type="ECO:0000313" key="13">
    <source>
        <dbReference type="EMBL" id="EJK62323.1"/>
    </source>
</evidence>
<evidence type="ECO:0000256" key="11">
    <source>
        <dbReference type="SAM" id="Phobius"/>
    </source>
</evidence>
<feature type="region of interest" description="Disordered" evidence="10">
    <location>
        <begin position="1"/>
        <end position="36"/>
    </location>
</feature>
<feature type="transmembrane region" description="Helical" evidence="11">
    <location>
        <begin position="95"/>
        <end position="113"/>
    </location>
</feature>
<proteinExistence type="inferred from homology"/>
<dbReference type="PANTHER" id="PTHR12825:SF0">
    <property type="entry name" value="VESICLE TRANSPORT PROTEIN SEC20"/>
    <property type="match status" value="1"/>
</dbReference>
<keyword evidence="4" id="KW-0256">Endoplasmic reticulum</keyword>
<evidence type="ECO:0000256" key="9">
    <source>
        <dbReference type="ARBA" id="ARBA00037934"/>
    </source>
</evidence>
<dbReference type="PANTHER" id="PTHR12825">
    <property type="entry name" value="BNIP1-RELATED"/>
    <property type="match status" value="1"/>
</dbReference>
<name>K0S878_THAOC</name>
<evidence type="ECO:0000256" key="4">
    <source>
        <dbReference type="ARBA" id="ARBA00022824"/>
    </source>
</evidence>
<feature type="compositionally biased region" description="Low complexity" evidence="10">
    <location>
        <begin position="18"/>
        <end position="33"/>
    </location>
</feature>
<keyword evidence="5" id="KW-0931">ER-Golgi transport</keyword>
<feature type="region of interest" description="Disordered" evidence="10">
    <location>
        <begin position="62"/>
        <end position="83"/>
    </location>
</feature>
<dbReference type="InterPro" id="IPR056173">
    <property type="entry name" value="Sec20_C"/>
</dbReference>
<comment type="caution">
    <text evidence="13">The sequence shown here is derived from an EMBL/GenBank/DDBJ whole genome shotgun (WGS) entry which is preliminary data.</text>
</comment>
<comment type="subcellular location">
    <subcellularLocation>
        <location evidence="1">Endoplasmic reticulum membrane</location>
        <topology evidence="1">Single-pass type IV membrane protein</topology>
    </subcellularLocation>
</comment>
<gene>
    <name evidence="13" type="ORF">THAOC_17070</name>
</gene>
<dbReference type="AlphaFoldDB" id="K0S878"/>
<keyword evidence="6 11" id="KW-1133">Transmembrane helix</keyword>
<feature type="domain" description="Sec20 C-terminal" evidence="12">
    <location>
        <begin position="26"/>
        <end position="116"/>
    </location>
</feature>
<dbReference type="GO" id="GO:0031201">
    <property type="term" value="C:SNARE complex"/>
    <property type="evidence" value="ECO:0007669"/>
    <property type="project" value="TreeGrafter"/>
</dbReference>
<dbReference type="Pfam" id="PF03908">
    <property type="entry name" value="Sec20"/>
    <property type="match status" value="1"/>
</dbReference>
<dbReference type="GO" id="GO:0005484">
    <property type="term" value="F:SNAP receptor activity"/>
    <property type="evidence" value="ECO:0007669"/>
    <property type="project" value="InterPro"/>
</dbReference>
<keyword evidence="14" id="KW-1185">Reference proteome</keyword>
<keyword evidence="8 11" id="KW-0472">Membrane</keyword>
<protein>
    <recommendedName>
        <fullName evidence="12">Sec20 C-terminal domain-containing protein</fullName>
    </recommendedName>
</protein>
<accession>K0S878</accession>
<evidence type="ECO:0000256" key="10">
    <source>
        <dbReference type="SAM" id="MobiDB-lite"/>
    </source>
</evidence>
<evidence type="ECO:0000256" key="3">
    <source>
        <dbReference type="ARBA" id="ARBA00022692"/>
    </source>
</evidence>
<keyword evidence="2" id="KW-0813">Transport</keyword>
<keyword evidence="3 11" id="KW-0812">Transmembrane</keyword>
<feature type="compositionally biased region" description="Basic residues" evidence="10">
    <location>
        <begin position="1"/>
        <end position="13"/>
    </location>
</feature>
<evidence type="ECO:0000256" key="1">
    <source>
        <dbReference type="ARBA" id="ARBA00004163"/>
    </source>
</evidence>
<dbReference type="EMBL" id="AGNL01018970">
    <property type="protein sequence ID" value="EJK62323.1"/>
    <property type="molecule type" value="Genomic_DNA"/>
</dbReference>
<evidence type="ECO:0000259" key="12">
    <source>
        <dbReference type="Pfam" id="PF03908"/>
    </source>
</evidence>
<dbReference type="OrthoDB" id="46868at2759"/>